<gene>
    <name evidence="3" type="ORF">BaRGS_00018188</name>
</gene>
<evidence type="ECO:0000256" key="1">
    <source>
        <dbReference type="SAM" id="MobiDB-lite"/>
    </source>
</evidence>
<protein>
    <submittedName>
        <fullName evidence="3">Uncharacterized protein</fullName>
    </submittedName>
</protein>
<sequence length="76" mass="8577">MLLSTSPPRTIDNHEKSGSHGIHRAHQKLSKAHVLRSTLSLYHINFFCCPGFSAMVLTQTLAIFQRMVELDVSRTL</sequence>
<evidence type="ECO:0000313" key="4">
    <source>
        <dbReference type="Proteomes" id="UP001519460"/>
    </source>
</evidence>
<keyword evidence="2" id="KW-0812">Transmembrane</keyword>
<name>A0ABD0KUU8_9CAEN</name>
<accession>A0ABD0KUU8</accession>
<feature type="region of interest" description="Disordered" evidence="1">
    <location>
        <begin position="1"/>
        <end position="24"/>
    </location>
</feature>
<keyword evidence="4" id="KW-1185">Reference proteome</keyword>
<evidence type="ECO:0000256" key="2">
    <source>
        <dbReference type="SAM" id="Phobius"/>
    </source>
</evidence>
<dbReference type="EMBL" id="JACVVK020000125">
    <property type="protein sequence ID" value="KAK7490585.1"/>
    <property type="molecule type" value="Genomic_DNA"/>
</dbReference>
<dbReference type="AlphaFoldDB" id="A0ABD0KUU8"/>
<reference evidence="3 4" key="1">
    <citation type="journal article" date="2023" name="Sci. Data">
        <title>Genome assembly of the Korean intertidal mud-creeper Batillaria attramentaria.</title>
        <authorList>
            <person name="Patra A.K."/>
            <person name="Ho P.T."/>
            <person name="Jun S."/>
            <person name="Lee S.J."/>
            <person name="Kim Y."/>
            <person name="Won Y.J."/>
        </authorList>
    </citation>
    <scope>NUCLEOTIDE SEQUENCE [LARGE SCALE GENOMIC DNA]</scope>
    <source>
        <strain evidence="3">Wonlab-2016</strain>
    </source>
</reference>
<proteinExistence type="predicted"/>
<dbReference type="Proteomes" id="UP001519460">
    <property type="component" value="Unassembled WGS sequence"/>
</dbReference>
<organism evidence="3 4">
    <name type="scientific">Batillaria attramentaria</name>
    <dbReference type="NCBI Taxonomy" id="370345"/>
    <lineage>
        <taxon>Eukaryota</taxon>
        <taxon>Metazoa</taxon>
        <taxon>Spiralia</taxon>
        <taxon>Lophotrochozoa</taxon>
        <taxon>Mollusca</taxon>
        <taxon>Gastropoda</taxon>
        <taxon>Caenogastropoda</taxon>
        <taxon>Sorbeoconcha</taxon>
        <taxon>Cerithioidea</taxon>
        <taxon>Batillariidae</taxon>
        <taxon>Batillaria</taxon>
    </lineage>
</organism>
<keyword evidence="2" id="KW-0472">Membrane</keyword>
<evidence type="ECO:0000313" key="3">
    <source>
        <dbReference type="EMBL" id="KAK7490585.1"/>
    </source>
</evidence>
<feature type="transmembrane region" description="Helical" evidence="2">
    <location>
        <begin position="44"/>
        <end position="64"/>
    </location>
</feature>
<keyword evidence="2" id="KW-1133">Transmembrane helix</keyword>
<comment type="caution">
    <text evidence="3">The sequence shown here is derived from an EMBL/GenBank/DDBJ whole genome shotgun (WGS) entry which is preliminary data.</text>
</comment>